<sequence>MTTASVDRAGAAAVRIGCAGWSIPSRHAHLFGDGESHLARYATRFDVTEINSTFHRRHQPRTFERWAASVPAGFRFSVKLPKRITHEARLSRTGDALTEFFEGVAGLGSTLGGVLVQLPPSLAFDARLANTFFAMLRRRCARPVACEPRHASWFEPAADTVWPRYAIARVAADPARLPAAARPGGAGAPARWNYWRWHGSPRIYYSRYEDPALEVLAQALRQHGTVRTPAWCILDNTAHGHAMDDAARMQRLVGGAV</sequence>
<dbReference type="Proteomes" id="UP001355056">
    <property type="component" value="Unassembled WGS sequence"/>
</dbReference>
<gene>
    <name evidence="1" type="ORF">SNE34_03660</name>
</gene>
<comment type="caution">
    <text evidence="1">The sequence shown here is derived from an EMBL/GenBank/DDBJ whole genome shotgun (WGS) entry which is preliminary data.</text>
</comment>
<accession>A0ABU7YW18</accession>
<dbReference type="Pfam" id="PF01904">
    <property type="entry name" value="DUF72"/>
    <property type="match status" value="1"/>
</dbReference>
<name>A0ABU7YW18_9GAMM</name>
<dbReference type="Gene3D" id="3.20.20.410">
    <property type="entry name" value="Protein of unknown function UPF0759"/>
    <property type="match status" value="1"/>
</dbReference>
<protein>
    <submittedName>
        <fullName evidence="1">DUF72 domain-containing protein</fullName>
    </submittedName>
</protein>
<dbReference type="SUPFAM" id="SSF117396">
    <property type="entry name" value="TM1631-like"/>
    <property type="match status" value="1"/>
</dbReference>
<proteinExistence type="predicted"/>
<dbReference type="InterPro" id="IPR036520">
    <property type="entry name" value="UPF0759_sf"/>
</dbReference>
<dbReference type="RefSeq" id="WP_332614835.1">
    <property type="nucleotide sequence ID" value="NZ_JAXGFP010000002.1"/>
</dbReference>
<organism evidence="1 2">
    <name type="scientific">Novilysobacter erysipheiresistens</name>
    <dbReference type="NCBI Taxonomy" id="1749332"/>
    <lineage>
        <taxon>Bacteria</taxon>
        <taxon>Pseudomonadati</taxon>
        <taxon>Pseudomonadota</taxon>
        <taxon>Gammaproteobacteria</taxon>
        <taxon>Lysobacterales</taxon>
        <taxon>Lysobacteraceae</taxon>
        <taxon>Novilysobacter</taxon>
    </lineage>
</organism>
<dbReference type="PANTHER" id="PTHR30348:SF14">
    <property type="entry name" value="BLR8050 PROTEIN"/>
    <property type="match status" value="1"/>
</dbReference>
<evidence type="ECO:0000313" key="2">
    <source>
        <dbReference type="Proteomes" id="UP001355056"/>
    </source>
</evidence>
<dbReference type="EMBL" id="JAXGFP010000002">
    <property type="protein sequence ID" value="MEG3183109.1"/>
    <property type="molecule type" value="Genomic_DNA"/>
</dbReference>
<reference evidence="1 2" key="1">
    <citation type="journal article" date="2016" name="Int. J. Syst. Evol. Microbiol.">
        <title>Lysobacter erysipheiresistens sp. nov., an antagonist of powdery mildew, isolated from tobacco-cultivated soil.</title>
        <authorList>
            <person name="Xie B."/>
            <person name="Li T."/>
            <person name="Lin X."/>
            <person name="Wang C.J."/>
            <person name="Chen Y.J."/>
            <person name="Liu W.J."/>
            <person name="Zhao Z.W."/>
        </authorList>
    </citation>
    <scope>NUCLEOTIDE SEQUENCE [LARGE SCALE GENOMIC DNA]</scope>
    <source>
        <strain evidence="1 2">RS-LYSO-3</strain>
    </source>
</reference>
<keyword evidence="2" id="KW-1185">Reference proteome</keyword>
<dbReference type="InterPro" id="IPR002763">
    <property type="entry name" value="DUF72"/>
</dbReference>
<dbReference type="PANTHER" id="PTHR30348">
    <property type="entry name" value="UNCHARACTERIZED PROTEIN YECE"/>
    <property type="match status" value="1"/>
</dbReference>
<evidence type="ECO:0000313" key="1">
    <source>
        <dbReference type="EMBL" id="MEG3183109.1"/>
    </source>
</evidence>